<dbReference type="AlphaFoldDB" id="A0A7R6P869"/>
<evidence type="ECO:0000256" key="1">
    <source>
        <dbReference type="SAM" id="Phobius"/>
    </source>
</evidence>
<feature type="transmembrane region" description="Helical" evidence="1">
    <location>
        <begin position="163"/>
        <end position="184"/>
    </location>
</feature>
<reference evidence="3 4" key="1">
    <citation type="journal article" date="2008" name="Int. J. Syst. Evol. Microbiol.">
        <title>Neptunomonas japonica sp. nov., an Osedax japonicus symbiont-like bacterium isolated from sediment adjacent to sperm whale carcasses off Kagoshima, Japan.</title>
        <authorList>
            <person name="Miyazaki M."/>
            <person name="Nogi Y."/>
            <person name="Fujiwara Y."/>
            <person name="Kawato M."/>
            <person name="Kubokawa K."/>
            <person name="Horikoshi K."/>
        </authorList>
    </citation>
    <scope>NUCLEOTIDE SEQUENCE [LARGE SCALE GENOMIC DNA]</scope>
    <source>
        <strain evidence="3 4">JAMM 1380</strain>
    </source>
</reference>
<feature type="transmembrane region" description="Helical" evidence="1">
    <location>
        <begin position="17"/>
        <end position="50"/>
    </location>
</feature>
<dbReference type="Pfam" id="PF11992">
    <property type="entry name" value="TgpA_N"/>
    <property type="match status" value="1"/>
</dbReference>
<dbReference type="Gene3D" id="3.10.620.30">
    <property type="match status" value="1"/>
</dbReference>
<dbReference type="EMBL" id="AP014546">
    <property type="protein sequence ID" value="BBB29058.1"/>
    <property type="molecule type" value="Genomic_DNA"/>
</dbReference>
<feature type="transmembrane region" description="Helical" evidence="1">
    <location>
        <begin position="132"/>
        <end position="151"/>
    </location>
</feature>
<dbReference type="Pfam" id="PF01841">
    <property type="entry name" value="Transglut_core"/>
    <property type="match status" value="1"/>
</dbReference>
<dbReference type="PANTHER" id="PTHR42736">
    <property type="entry name" value="PROTEIN-GLUTAMINE GAMMA-GLUTAMYLTRANSFERASE"/>
    <property type="match status" value="1"/>
</dbReference>
<dbReference type="InterPro" id="IPR038765">
    <property type="entry name" value="Papain-like_cys_pep_sf"/>
</dbReference>
<evidence type="ECO:0000313" key="3">
    <source>
        <dbReference type="EMBL" id="BBB29058.1"/>
    </source>
</evidence>
<evidence type="ECO:0000259" key="2">
    <source>
        <dbReference type="SMART" id="SM00460"/>
    </source>
</evidence>
<feature type="domain" description="Transglutaminase-like" evidence="2">
    <location>
        <begin position="403"/>
        <end position="474"/>
    </location>
</feature>
<gene>
    <name evidence="3" type="ORF">NEJAP_1103</name>
</gene>
<dbReference type="SMART" id="SM00460">
    <property type="entry name" value="TGc"/>
    <property type="match status" value="1"/>
</dbReference>
<dbReference type="InterPro" id="IPR052901">
    <property type="entry name" value="Bact_TGase-like"/>
</dbReference>
<feature type="transmembrane region" description="Helical" evidence="1">
    <location>
        <begin position="545"/>
        <end position="574"/>
    </location>
</feature>
<dbReference type="PANTHER" id="PTHR42736:SF1">
    <property type="entry name" value="PROTEIN-GLUTAMINE GAMMA-GLUTAMYLTRANSFERASE"/>
    <property type="match status" value="1"/>
</dbReference>
<accession>A0A7R6P869</accession>
<dbReference type="RefSeq" id="WP_201349696.1">
    <property type="nucleotide sequence ID" value="NZ_AP014546.1"/>
</dbReference>
<organism evidence="3 4">
    <name type="scientific">Neptunomonas japonica JAMM 1380</name>
    <dbReference type="NCBI Taxonomy" id="1441457"/>
    <lineage>
        <taxon>Bacteria</taxon>
        <taxon>Pseudomonadati</taxon>
        <taxon>Pseudomonadota</taxon>
        <taxon>Gammaproteobacteria</taxon>
        <taxon>Oceanospirillales</taxon>
        <taxon>Oceanospirillaceae</taxon>
        <taxon>Neptunomonas</taxon>
    </lineage>
</organism>
<keyword evidence="1" id="KW-0812">Transmembrane</keyword>
<dbReference type="InterPro" id="IPR002931">
    <property type="entry name" value="Transglutaminase-like"/>
</dbReference>
<proteinExistence type="predicted"/>
<protein>
    <submittedName>
        <fullName evidence="3">Transglutaminase</fullName>
    </submittedName>
</protein>
<feature type="transmembrane region" description="Helical" evidence="1">
    <location>
        <begin position="62"/>
        <end position="79"/>
    </location>
</feature>
<dbReference type="KEGG" id="njp:NEJAP_1103"/>
<sequence>MTTKTPATLLSIPAKKWLLIMLFVVIAPHVAYTPLWLTIIALCIIGWIGISLFSQRPELPVWGRRLLVVGVIAGVLIYASMSQELAGLSSLLIAGAILKVLELRSRRDGWVLILVACFIAAVSFLFDQSIVAAIYGGVSLMTVFSALMMMHHPNEKSWFAFPLKKSALILLQSMPLMLILFLIFPRISPLWSIQYNNSVAKTGLSDGMEPGNISQLARSDSVAFRASFSTGVPPASTDRYWRAVTYPIFDGQRWSMAQDGIDKSINSSSKESKSLVGYQVIAEPSANSWLFALDYPSGLPSPEVSAFSDGTFRADSPIYERLFYSAKADLSAAYDGRPLYDRARYLSVPENGNPATRAMVAQWLVAGLSAEQKIAALLQRYNEQFSYTLSPQKLRGDRIDQFLFTTQEGFCEHFSNATAYALRLAGIPTRVVAGYLGGEWNPYEKYMLVRQYEAHAWIEAWLDGKGWVRIDPTAAVAPERVTLPFDQLFSDSPEFMSDNAFATYRMQQSLPWLKTWSLRYDALNYNWHRWVLGFHEEQSNLLQDWFGTISILKMLLLLFIPAGVALTFVIWVLLRVPLRKLNTVDQEVIDVSAVLSAVTPFLQREAEETVTSYCQRVACSLPVLRSQLENWSALYQQIRYVPESQQIEQNTILFLSCSRQLKGDIKRLNKQDVVRGSID</sequence>
<evidence type="ECO:0000313" key="4">
    <source>
        <dbReference type="Proteomes" id="UP000595332"/>
    </source>
</evidence>
<keyword evidence="1" id="KW-1133">Transmembrane helix</keyword>
<keyword evidence="4" id="KW-1185">Reference proteome</keyword>
<dbReference type="SUPFAM" id="SSF54001">
    <property type="entry name" value="Cysteine proteinases"/>
    <property type="match status" value="1"/>
</dbReference>
<keyword evidence="1" id="KW-0472">Membrane</keyword>
<feature type="transmembrane region" description="Helical" evidence="1">
    <location>
        <begin position="109"/>
        <end position="126"/>
    </location>
</feature>
<dbReference type="InterPro" id="IPR021878">
    <property type="entry name" value="TgpA_N"/>
</dbReference>
<dbReference type="Proteomes" id="UP000595332">
    <property type="component" value="Chromosome"/>
</dbReference>
<name>A0A7R6P869_9GAMM</name>